<feature type="coiled-coil region" evidence="9">
    <location>
        <begin position="344"/>
        <end position="409"/>
    </location>
</feature>
<keyword evidence="11" id="KW-1133">Transmembrane helix</keyword>
<keyword evidence="5" id="KW-0418">Kinase</keyword>
<keyword evidence="9" id="KW-0175">Coiled coil</keyword>
<evidence type="ECO:0000256" key="10">
    <source>
        <dbReference type="SAM" id="MobiDB-lite"/>
    </source>
</evidence>
<evidence type="ECO:0000256" key="11">
    <source>
        <dbReference type="SAM" id="Phobius"/>
    </source>
</evidence>
<feature type="domain" description="AAA" evidence="12">
    <location>
        <begin position="593"/>
        <end position="730"/>
    </location>
</feature>
<dbReference type="PANTHER" id="PTHR32309">
    <property type="entry name" value="TYROSINE-PROTEIN KINASE"/>
    <property type="match status" value="1"/>
</dbReference>
<keyword evidence="15" id="KW-1185">Reference proteome</keyword>
<feature type="region of interest" description="Disordered" evidence="10">
    <location>
        <begin position="251"/>
        <end position="274"/>
    </location>
</feature>
<dbReference type="InterPro" id="IPR027417">
    <property type="entry name" value="P-loop_NTPase"/>
</dbReference>
<protein>
    <recommendedName>
        <fullName evidence="2">non-specific protein-tyrosine kinase</fullName>
        <ecNumber evidence="2">2.7.10.2</ecNumber>
    </recommendedName>
</protein>
<dbReference type="CDD" id="cd05387">
    <property type="entry name" value="BY-kinase"/>
    <property type="match status" value="1"/>
</dbReference>
<dbReference type="Pfam" id="PF13614">
    <property type="entry name" value="AAA_31"/>
    <property type="match status" value="1"/>
</dbReference>
<evidence type="ECO:0000313" key="15">
    <source>
        <dbReference type="Proteomes" id="UP000675880"/>
    </source>
</evidence>
<evidence type="ECO:0000256" key="9">
    <source>
        <dbReference type="SAM" id="Coils"/>
    </source>
</evidence>
<dbReference type="InterPro" id="IPR032807">
    <property type="entry name" value="GNVR"/>
</dbReference>
<evidence type="ECO:0000256" key="4">
    <source>
        <dbReference type="ARBA" id="ARBA00022741"/>
    </source>
</evidence>
<comment type="similarity">
    <text evidence="1">Belongs to the CpsD/CapB family.</text>
</comment>
<feature type="transmembrane region" description="Helical" evidence="11">
    <location>
        <begin position="20"/>
        <end position="41"/>
    </location>
</feature>
<name>A0ABM8RDN3_9BACT</name>
<evidence type="ECO:0000256" key="2">
    <source>
        <dbReference type="ARBA" id="ARBA00011903"/>
    </source>
</evidence>
<dbReference type="RefSeq" id="WP_213042216.1">
    <property type="nucleotide sequence ID" value="NZ_CAJNBJ010000012.1"/>
</dbReference>
<keyword evidence="4" id="KW-0547">Nucleotide-binding</keyword>
<dbReference type="EC" id="2.7.10.2" evidence="2"/>
<evidence type="ECO:0000259" key="13">
    <source>
        <dbReference type="Pfam" id="PF13807"/>
    </source>
</evidence>
<keyword evidence="7" id="KW-0829">Tyrosine-protein kinase</keyword>
<keyword evidence="11" id="KW-0472">Membrane</keyword>
<evidence type="ECO:0000259" key="12">
    <source>
        <dbReference type="Pfam" id="PF13614"/>
    </source>
</evidence>
<evidence type="ECO:0000256" key="6">
    <source>
        <dbReference type="ARBA" id="ARBA00022840"/>
    </source>
</evidence>
<dbReference type="InterPro" id="IPR025669">
    <property type="entry name" value="AAA_dom"/>
</dbReference>
<keyword evidence="6" id="KW-0067">ATP-binding</keyword>
<proteinExistence type="inferred from homology"/>
<comment type="caution">
    <text evidence="14">The sequence shown here is derived from an EMBL/GenBank/DDBJ whole genome shotgun (WGS) entry which is preliminary data.</text>
</comment>
<dbReference type="PANTHER" id="PTHR32309:SF13">
    <property type="entry name" value="FERRIC ENTEROBACTIN TRANSPORT PROTEIN FEPE"/>
    <property type="match status" value="1"/>
</dbReference>
<evidence type="ECO:0000256" key="5">
    <source>
        <dbReference type="ARBA" id="ARBA00022777"/>
    </source>
</evidence>
<organism evidence="14 15">
    <name type="scientific">Nitrospira defluvii</name>
    <dbReference type="NCBI Taxonomy" id="330214"/>
    <lineage>
        <taxon>Bacteria</taxon>
        <taxon>Pseudomonadati</taxon>
        <taxon>Nitrospirota</taxon>
        <taxon>Nitrospiria</taxon>
        <taxon>Nitrospirales</taxon>
        <taxon>Nitrospiraceae</taxon>
        <taxon>Nitrospira</taxon>
    </lineage>
</organism>
<keyword evidence="11" id="KW-0812">Transmembrane</keyword>
<evidence type="ECO:0000313" key="14">
    <source>
        <dbReference type="EMBL" id="CAE6746960.1"/>
    </source>
</evidence>
<feature type="domain" description="Tyrosine-protein kinase G-rich" evidence="13">
    <location>
        <begin position="386"/>
        <end position="464"/>
    </location>
</feature>
<dbReference type="SUPFAM" id="SSF52540">
    <property type="entry name" value="P-loop containing nucleoside triphosphate hydrolases"/>
    <property type="match status" value="1"/>
</dbReference>
<dbReference type="InterPro" id="IPR005702">
    <property type="entry name" value="Wzc-like_C"/>
</dbReference>
<evidence type="ECO:0000256" key="8">
    <source>
        <dbReference type="ARBA" id="ARBA00051245"/>
    </source>
</evidence>
<gene>
    <name evidence="14" type="ORF">NSPZN2_20055</name>
</gene>
<dbReference type="Proteomes" id="UP000675880">
    <property type="component" value="Unassembled WGS sequence"/>
</dbReference>
<keyword evidence="3" id="KW-0808">Transferase</keyword>
<accession>A0ABM8RDN3</accession>
<comment type="catalytic activity">
    <reaction evidence="8">
        <text>L-tyrosyl-[protein] + ATP = O-phospho-L-tyrosyl-[protein] + ADP + H(+)</text>
        <dbReference type="Rhea" id="RHEA:10596"/>
        <dbReference type="Rhea" id="RHEA-COMP:10136"/>
        <dbReference type="Rhea" id="RHEA-COMP:20101"/>
        <dbReference type="ChEBI" id="CHEBI:15378"/>
        <dbReference type="ChEBI" id="CHEBI:30616"/>
        <dbReference type="ChEBI" id="CHEBI:46858"/>
        <dbReference type="ChEBI" id="CHEBI:61978"/>
        <dbReference type="ChEBI" id="CHEBI:456216"/>
        <dbReference type="EC" id="2.7.10.2"/>
    </reaction>
</comment>
<dbReference type="Pfam" id="PF13807">
    <property type="entry name" value="GNVR"/>
    <property type="match status" value="1"/>
</dbReference>
<evidence type="ECO:0000256" key="1">
    <source>
        <dbReference type="ARBA" id="ARBA00007316"/>
    </source>
</evidence>
<sequence length="784" mass="86917">MNTRTLSPEDYWRAIVSRKWLVITTILVSLSIAGVVCALIPKVYLSATKMWFEGAKIEESIVSGPNPAGGVYTPTLDDRVMEVRQFVMGRKTLGQIAGEFGLFGYEKDHPDAAESENAIRAMRGSIKVEPTKDKLFITLSFSNEDPIIARDVTSRLSDLFIEETLKDRERGVEAAEDFLGLELKHAKAELEVKEKIISEFKQQHLGELPQQIDANLRKLDRLQEDMRSQGEQSQSLSNRLVQLDKSIKDYEETGEVSGDSPIGTSSKRSKDPRLGRIKELERRLVELSSMYKDTYPDLVQVKEEIRKLKEMTSAQYRDLLPETEAEDEPIATKKSKRKAIDPYHAELLKQRDEIVLELDAVKRRQAHIAVEMSQYERRVEHTPEREQKLKTLERDYENLQKNYQSLLDKKLTAGMQKSLAQGRKGAKFSIVDPAYTPVVPVIPNIPLIMAAGLVLGCALGFGGAVGLELMGRGFRSAEEVEITLGLPVIASIPLYESAFGGAMQTVRALSGKKRGSSLMLPGSGKQSGDDMQVAGGLPAASVRQRGQNGQLHAPTPGLELVSMWRPLSFVAEQYRVAATRLELMTGDRKSTAIVVTSAVMGEGKSSTALNLGYVLAKDLDRRTIVIDCDLKRPMQHIYAGVWQHPGLVEVLRGTKAIEDCVQRLGESGPWILPAGSVGDNPVGLAKMHQLSDLVAELKEKFDYVIIDAPPVLPLADMQVLASTGDLIAYVVKASMTGRDVVQKALKALGENTNLGIILNGLDAHTTPYYMQQEYYREAHHEQLK</sequence>
<reference evidence="14 15" key="1">
    <citation type="submission" date="2021-02" db="EMBL/GenBank/DDBJ databases">
        <authorList>
            <person name="Han P."/>
        </authorList>
    </citation>
    <scope>NUCLEOTIDE SEQUENCE [LARGE SCALE GENOMIC DNA]</scope>
    <source>
        <strain evidence="14">Candidatus Nitrospira sp. ZN2</strain>
    </source>
</reference>
<evidence type="ECO:0000256" key="7">
    <source>
        <dbReference type="ARBA" id="ARBA00023137"/>
    </source>
</evidence>
<dbReference type="EMBL" id="CAJNBJ010000012">
    <property type="protein sequence ID" value="CAE6746960.1"/>
    <property type="molecule type" value="Genomic_DNA"/>
</dbReference>
<dbReference type="Gene3D" id="3.40.50.300">
    <property type="entry name" value="P-loop containing nucleotide triphosphate hydrolases"/>
    <property type="match status" value="1"/>
</dbReference>
<evidence type="ECO:0000256" key="3">
    <source>
        <dbReference type="ARBA" id="ARBA00022679"/>
    </source>
</evidence>
<dbReference type="InterPro" id="IPR050445">
    <property type="entry name" value="Bact_polysacc_biosynth/exp"/>
</dbReference>